<comment type="caution">
    <text evidence="2">The sequence shown here is derived from an EMBL/GenBank/DDBJ whole genome shotgun (WGS) entry which is preliminary data.</text>
</comment>
<evidence type="ECO:0000256" key="1">
    <source>
        <dbReference type="SAM" id="MobiDB-lite"/>
    </source>
</evidence>
<feature type="region of interest" description="Disordered" evidence="1">
    <location>
        <begin position="175"/>
        <end position="200"/>
    </location>
</feature>
<organism evidence="2 3">
    <name type="scientific">Liparis tanakae</name>
    <name type="common">Tanaka's snailfish</name>
    <dbReference type="NCBI Taxonomy" id="230148"/>
    <lineage>
        <taxon>Eukaryota</taxon>
        <taxon>Metazoa</taxon>
        <taxon>Chordata</taxon>
        <taxon>Craniata</taxon>
        <taxon>Vertebrata</taxon>
        <taxon>Euteleostomi</taxon>
        <taxon>Actinopterygii</taxon>
        <taxon>Neopterygii</taxon>
        <taxon>Teleostei</taxon>
        <taxon>Neoteleostei</taxon>
        <taxon>Acanthomorphata</taxon>
        <taxon>Eupercaria</taxon>
        <taxon>Perciformes</taxon>
        <taxon>Cottioidei</taxon>
        <taxon>Cottales</taxon>
        <taxon>Liparidae</taxon>
        <taxon>Liparis</taxon>
    </lineage>
</organism>
<dbReference type="EMBL" id="SRLO01000642">
    <property type="protein sequence ID" value="TNN49770.1"/>
    <property type="molecule type" value="Genomic_DNA"/>
</dbReference>
<dbReference type="Proteomes" id="UP000314294">
    <property type="component" value="Unassembled WGS sequence"/>
</dbReference>
<protein>
    <submittedName>
        <fullName evidence="2">Uncharacterized protein</fullName>
    </submittedName>
</protein>
<evidence type="ECO:0000313" key="2">
    <source>
        <dbReference type="EMBL" id="TNN49770.1"/>
    </source>
</evidence>
<dbReference type="AlphaFoldDB" id="A0A4Z2G9A7"/>
<reference evidence="2 3" key="1">
    <citation type="submission" date="2019-03" db="EMBL/GenBank/DDBJ databases">
        <title>First draft genome of Liparis tanakae, snailfish: a comprehensive survey of snailfish specific genes.</title>
        <authorList>
            <person name="Kim W."/>
            <person name="Song I."/>
            <person name="Jeong J.-H."/>
            <person name="Kim D."/>
            <person name="Kim S."/>
            <person name="Ryu S."/>
            <person name="Song J.Y."/>
            <person name="Lee S.K."/>
        </authorList>
    </citation>
    <scope>NUCLEOTIDE SEQUENCE [LARGE SCALE GENOMIC DNA]</scope>
    <source>
        <tissue evidence="2">Muscle</tissue>
    </source>
</reference>
<feature type="compositionally biased region" description="Acidic residues" evidence="1">
    <location>
        <begin position="184"/>
        <end position="197"/>
    </location>
</feature>
<proteinExistence type="predicted"/>
<name>A0A4Z2G9A7_9TELE</name>
<accession>A0A4Z2G9A7</accession>
<gene>
    <name evidence="2" type="ORF">EYF80_040062</name>
</gene>
<evidence type="ECO:0000313" key="3">
    <source>
        <dbReference type="Proteomes" id="UP000314294"/>
    </source>
</evidence>
<keyword evidence="3" id="KW-1185">Reference proteome</keyword>
<sequence>MAVGPSGGQEVSVIASQVQMDFALLGELVDDLRFKVGAVDAGLPEGPGVAVLLPIVVPVALLVGAVPEHGHLGTGGDAMTYRKTPPAQMRLVWLEMMHLRAKAVWKTLPYLKCTGHAPSLSKPLPLTWSQRAGQPLQVSELEGQQDEAHAAAHVHRALRVQEVMRRPVPNVALKSSGHRLVHPEEEEEEEEDEEDEEGNTRVCVSVCNSYRITELWESISVSRQAGRYGETVIGPPEHGETGGGGGGSVHLRIIYWMMN</sequence>